<evidence type="ECO:0000313" key="3">
    <source>
        <dbReference type="Proteomes" id="UP000674416"/>
    </source>
</evidence>
<evidence type="ECO:0000313" key="2">
    <source>
        <dbReference type="EMBL" id="MBP1083481.1"/>
    </source>
</evidence>
<feature type="region of interest" description="Disordered" evidence="1">
    <location>
        <begin position="93"/>
        <end position="121"/>
    </location>
</feature>
<organism evidence="2 3">
    <name type="scientific">Bacillus capparidis</name>
    <dbReference type="NCBI Taxonomy" id="1840411"/>
    <lineage>
        <taxon>Bacteria</taxon>
        <taxon>Bacillati</taxon>
        <taxon>Bacillota</taxon>
        <taxon>Bacilli</taxon>
        <taxon>Bacillales</taxon>
        <taxon>Bacillaceae</taxon>
        <taxon>Bacillus</taxon>
    </lineage>
</organism>
<name>A0ABS4D1H8_9BACI</name>
<dbReference type="Pfam" id="PF07352">
    <property type="entry name" value="Phage_Mu_Gam"/>
    <property type="match status" value="1"/>
</dbReference>
<dbReference type="RefSeq" id="WP_211086259.1">
    <property type="nucleotide sequence ID" value="NZ_JAFDST010000006.1"/>
</dbReference>
<dbReference type="InterPro" id="IPR009951">
    <property type="entry name" value="Host-nuc_inhib_Gam"/>
</dbReference>
<dbReference type="InterPro" id="IPR009859">
    <property type="entry name" value="Gam-like"/>
</dbReference>
<accession>A0ABS4D1H8</accession>
<keyword evidence="3" id="KW-1185">Reference proteome</keyword>
<protein>
    <recommendedName>
        <fullName evidence="4">Gam-like protein</fullName>
    </recommendedName>
</protein>
<dbReference type="SUPFAM" id="SSF161266">
    <property type="entry name" value="Gam-like"/>
    <property type="match status" value="1"/>
</dbReference>
<sequence length="184" mass="20706">MNPLQDFELNEISNGEMQQDRPQFEITDMNSLNWVFRKIAALKTKEKDIRALAETERQRIAEWEASETSSITDSLSFFEGLVSGFHAKQLDTDPKAKTLSTPYGKSKSRKSKEAPEKSDEGAILQHVIENGMDNYIKNSVKWADLKKSLKIVEISGEKVVVDENGQLIPGISIKPESISYSVEV</sequence>
<gene>
    <name evidence="2" type="ORF">JOC74_004009</name>
</gene>
<comment type="caution">
    <text evidence="2">The sequence shown here is derived from an EMBL/GenBank/DDBJ whole genome shotgun (WGS) entry which is preliminary data.</text>
</comment>
<dbReference type="EMBL" id="JAFDST010000006">
    <property type="protein sequence ID" value="MBP1083481.1"/>
    <property type="molecule type" value="Genomic_DNA"/>
</dbReference>
<dbReference type="PIRSF" id="PIRSF015195">
    <property type="entry name" value="DUF1417"/>
    <property type="match status" value="1"/>
</dbReference>
<evidence type="ECO:0008006" key="4">
    <source>
        <dbReference type="Google" id="ProtNLM"/>
    </source>
</evidence>
<evidence type="ECO:0000256" key="1">
    <source>
        <dbReference type="SAM" id="MobiDB-lite"/>
    </source>
</evidence>
<feature type="compositionally biased region" description="Basic and acidic residues" evidence="1">
    <location>
        <begin position="111"/>
        <end position="120"/>
    </location>
</feature>
<reference evidence="2 3" key="1">
    <citation type="submission" date="2021-01" db="EMBL/GenBank/DDBJ databases">
        <title>Genomic Encyclopedia of Type Strains, Phase IV (KMG-IV): sequencing the most valuable type-strain genomes for metagenomic binning, comparative biology and taxonomic classification.</title>
        <authorList>
            <person name="Goeker M."/>
        </authorList>
    </citation>
    <scope>NUCLEOTIDE SEQUENCE [LARGE SCALE GENOMIC DNA]</scope>
    <source>
        <strain evidence="2 3">DSM 103394</strain>
    </source>
</reference>
<dbReference type="Proteomes" id="UP000674416">
    <property type="component" value="Unassembled WGS sequence"/>
</dbReference>
<proteinExistence type="predicted"/>